<proteinExistence type="predicted"/>
<dbReference type="EMBL" id="AVST01000080">
    <property type="protein sequence ID" value="ERH68347.1"/>
    <property type="molecule type" value="Genomic_DNA"/>
</dbReference>
<organism evidence="2 3">
    <name type="scientific">Acinetobacter baumannii EGD-HP18</name>
    <dbReference type="NCBI Taxonomy" id="1358412"/>
    <lineage>
        <taxon>Bacteria</taxon>
        <taxon>Pseudomonadati</taxon>
        <taxon>Pseudomonadota</taxon>
        <taxon>Gammaproteobacteria</taxon>
        <taxon>Moraxellales</taxon>
        <taxon>Moraxellaceae</taxon>
        <taxon>Acinetobacter</taxon>
        <taxon>Acinetobacter calcoaceticus/baumannii complex</taxon>
    </lineage>
</organism>
<name>A0AAV3JY92_ACIBA</name>
<evidence type="ECO:0000313" key="3">
    <source>
        <dbReference type="Proteomes" id="UP000016517"/>
    </source>
</evidence>
<dbReference type="AlphaFoldDB" id="A0AAV3JY92"/>
<keyword evidence="1" id="KW-1133">Transmembrane helix</keyword>
<comment type="caution">
    <text evidence="2">The sequence shown here is derived from an EMBL/GenBank/DDBJ whole genome shotgun (WGS) entry which is preliminary data.</text>
</comment>
<feature type="transmembrane region" description="Helical" evidence="1">
    <location>
        <begin position="13"/>
        <end position="40"/>
    </location>
</feature>
<sequence length="87" mass="10550">MMSLADISALHNLVIHIFVAGAILGFILSGFFKTLLNMWAYRFERPKRIKTDTGFLYFWRGKYYPLEQRNKFIEEHRKKYEHLFPDY</sequence>
<keyword evidence="1" id="KW-0812">Transmembrane</keyword>
<reference evidence="2 3" key="1">
    <citation type="submission" date="2013-08" db="EMBL/GenBank/DDBJ databases">
        <title>Study of Ammonical-Nitrogen removal by Nitrification Denitrification process using lab isolates.</title>
        <authorList>
            <person name="Khardenavis A.A."/>
            <person name="Pal R.R."/>
            <person name="Kapley A."/>
            <person name="Qureshi A."/>
            <person name="Purohit H.J."/>
        </authorList>
    </citation>
    <scope>NUCLEOTIDE SEQUENCE [LARGE SCALE GENOMIC DNA]</scope>
    <source>
        <strain evidence="2 3">EGD-HP18</strain>
    </source>
</reference>
<dbReference type="Proteomes" id="UP000016517">
    <property type="component" value="Unassembled WGS sequence"/>
</dbReference>
<evidence type="ECO:0000256" key="1">
    <source>
        <dbReference type="SAM" id="Phobius"/>
    </source>
</evidence>
<dbReference type="RefSeq" id="WP_021511123.1">
    <property type="nucleotide sequence ID" value="NZ_AVST01000080.1"/>
</dbReference>
<gene>
    <name evidence="2" type="ORF">N173_19430</name>
</gene>
<protein>
    <submittedName>
        <fullName evidence="2">Uncharacterized protein</fullName>
    </submittedName>
</protein>
<accession>A0AAV3JY92</accession>
<keyword evidence="1" id="KW-0472">Membrane</keyword>
<evidence type="ECO:0000313" key="2">
    <source>
        <dbReference type="EMBL" id="ERH68347.1"/>
    </source>
</evidence>